<keyword evidence="3" id="KW-1185">Reference proteome</keyword>
<comment type="caution">
    <text evidence="2">The sequence shown here is derived from an EMBL/GenBank/DDBJ whole genome shotgun (WGS) entry which is preliminary data.</text>
</comment>
<evidence type="ECO:0000313" key="2">
    <source>
        <dbReference type="EMBL" id="GJS61042.1"/>
    </source>
</evidence>
<feature type="compositionally biased region" description="Basic and acidic residues" evidence="1">
    <location>
        <begin position="411"/>
        <end position="427"/>
    </location>
</feature>
<evidence type="ECO:0000313" key="3">
    <source>
        <dbReference type="Proteomes" id="UP001151760"/>
    </source>
</evidence>
<protein>
    <recommendedName>
        <fullName evidence="4">Reverse transcriptase domain-containing protein</fullName>
    </recommendedName>
</protein>
<reference evidence="2" key="1">
    <citation type="journal article" date="2022" name="Int. J. Mol. Sci.">
        <title>Draft Genome of Tanacetum Coccineum: Genomic Comparison of Closely Related Tanacetum-Family Plants.</title>
        <authorList>
            <person name="Yamashiro T."/>
            <person name="Shiraishi A."/>
            <person name="Nakayama K."/>
            <person name="Satake H."/>
        </authorList>
    </citation>
    <scope>NUCLEOTIDE SEQUENCE</scope>
</reference>
<name>A0ABQ4X7F4_9ASTR</name>
<dbReference type="EMBL" id="BQNB010009262">
    <property type="protein sequence ID" value="GJS61042.1"/>
    <property type="molecule type" value="Genomic_DNA"/>
</dbReference>
<proteinExistence type="predicted"/>
<gene>
    <name evidence="2" type="ORF">Tco_0655826</name>
</gene>
<sequence>MIARKKPRKQSDVDSDDEYRKCLRIVEFEGTIDSEIMEKKSVIARLDKVSSPDGDYLVIYRANGNFRAFNYLMEIILKSSTKENDQSDFVLEDGIVIHMLVERRYPLSKDLLQRMLDLGLEVERESIVALDLIRVFNSPCFMVKSWLVQDQTVLGKDYSNLLIADSLLKTIWFINAPCYGNEALASPKANGIWLQRSIQFGTHRSILKKFLVSPIMDEFLALANLGASINLMPLSVWKMLSLLELTPTCMTLELADHSISQPIGRALIDVYEGKLTLRVGKEAVTFNLDQTSRYSSNYDDMTANRIDVIEMACEDYSQEILGFSDVIASGNPTPYYDPIVSTSSPTRTPFGDSDFLLEEVDAFLALEDDPTSPEVYNSYYDLEGDILLLESFLNDDPSLPPPTQGNSLPEIRNERKVCEAKTDKSSIDEPPEVEL</sequence>
<organism evidence="2 3">
    <name type="scientific">Tanacetum coccineum</name>
    <dbReference type="NCBI Taxonomy" id="301880"/>
    <lineage>
        <taxon>Eukaryota</taxon>
        <taxon>Viridiplantae</taxon>
        <taxon>Streptophyta</taxon>
        <taxon>Embryophyta</taxon>
        <taxon>Tracheophyta</taxon>
        <taxon>Spermatophyta</taxon>
        <taxon>Magnoliopsida</taxon>
        <taxon>eudicotyledons</taxon>
        <taxon>Gunneridae</taxon>
        <taxon>Pentapetalae</taxon>
        <taxon>asterids</taxon>
        <taxon>campanulids</taxon>
        <taxon>Asterales</taxon>
        <taxon>Asteraceae</taxon>
        <taxon>Asteroideae</taxon>
        <taxon>Anthemideae</taxon>
        <taxon>Anthemidinae</taxon>
        <taxon>Tanacetum</taxon>
    </lineage>
</organism>
<dbReference type="PANTHER" id="PTHR33067">
    <property type="entry name" value="RNA-DIRECTED DNA POLYMERASE-RELATED"/>
    <property type="match status" value="1"/>
</dbReference>
<evidence type="ECO:0000256" key="1">
    <source>
        <dbReference type="SAM" id="MobiDB-lite"/>
    </source>
</evidence>
<reference evidence="2" key="2">
    <citation type="submission" date="2022-01" db="EMBL/GenBank/DDBJ databases">
        <authorList>
            <person name="Yamashiro T."/>
            <person name="Shiraishi A."/>
            <person name="Satake H."/>
            <person name="Nakayama K."/>
        </authorList>
    </citation>
    <scope>NUCLEOTIDE SEQUENCE</scope>
</reference>
<evidence type="ECO:0008006" key="4">
    <source>
        <dbReference type="Google" id="ProtNLM"/>
    </source>
</evidence>
<feature type="region of interest" description="Disordered" evidence="1">
    <location>
        <begin position="395"/>
        <end position="435"/>
    </location>
</feature>
<accession>A0ABQ4X7F4</accession>
<dbReference type="PANTHER" id="PTHR33067:SF9">
    <property type="entry name" value="RNA-DIRECTED DNA POLYMERASE"/>
    <property type="match status" value="1"/>
</dbReference>
<dbReference type="Proteomes" id="UP001151760">
    <property type="component" value="Unassembled WGS sequence"/>
</dbReference>